<keyword evidence="3" id="KW-1185">Reference proteome</keyword>
<feature type="transmembrane region" description="Helical" evidence="1">
    <location>
        <begin position="20"/>
        <end position="50"/>
    </location>
</feature>
<dbReference type="AlphaFoldDB" id="A0AA41X8H3"/>
<dbReference type="Proteomes" id="UP001156102">
    <property type="component" value="Unassembled WGS sequence"/>
</dbReference>
<evidence type="ECO:0000256" key="1">
    <source>
        <dbReference type="SAM" id="Phobius"/>
    </source>
</evidence>
<keyword evidence="1" id="KW-1133">Transmembrane helix</keyword>
<gene>
    <name evidence="2" type="ORF">NK662_20160</name>
</gene>
<protein>
    <submittedName>
        <fullName evidence="2">Uncharacterized protein</fullName>
    </submittedName>
</protein>
<dbReference type="EMBL" id="JANCLT010000015">
    <property type="protein sequence ID" value="MCP8970836.1"/>
    <property type="molecule type" value="Genomic_DNA"/>
</dbReference>
<comment type="caution">
    <text evidence="2">The sequence shown here is derived from an EMBL/GenBank/DDBJ whole genome shotgun (WGS) entry which is preliminary data.</text>
</comment>
<sequence>MSNTVRLWKWGTGLLEAVLGIPFLGGLLIISLGWAPLLVMLVLHIAAVLITRQHHLPARGNILGIIASCLGWIPFVGMLLHIVTAVVILADAYQYEKQNRFHIQY</sequence>
<keyword evidence="1" id="KW-0812">Transmembrane</keyword>
<evidence type="ECO:0000313" key="3">
    <source>
        <dbReference type="Proteomes" id="UP001156102"/>
    </source>
</evidence>
<reference evidence="2" key="1">
    <citation type="submission" date="2022-07" db="EMBL/GenBank/DDBJ databases">
        <authorList>
            <person name="Li W.-J."/>
            <person name="Deng Q.-Q."/>
        </authorList>
    </citation>
    <scope>NUCLEOTIDE SEQUENCE</scope>
    <source>
        <strain evidence="2">SYSU M60031</strain>
    </source>
</reference>
<proteinExistence type="predicted"/>
<name>A0AA41X8H3_9BACI</name>
<feature type="transmembrane region" description="Helical" evidence="1">
    <location>
        <begin position="62"/>
        <end position="90"/>
    </location>
</feature>
<accession>A0AA41X8H3</accession>
<evidence type="ECO:0000313" key="2">
    <source>
        <dbReference type="EMBL" id="MCP8970836.1"/>
    </source>
</evidence>
<keyword evidence="1" id="KW-0472">Membrane</keyword>
<organism evidence="2 3">
    <name type="scientific">Ectobacillus ponti</name>
    <dbReference type="NCBI Taxonomy" id="2961894"/>
    <lineage>
        <taxon>Bacteria</taxon>
        <taxon>Bacillati</taxon>
        <taxon>Bacillota</taxon>
        <taxon>Bacilli</taxon>
        <taxon>Bacillales</taxon>
        <taxon>Bacillaceae</taxon>
        <taxon>Ectobacillus</taxon>
    </lineage>
</organism>
<dbReference type="RefSeq" id="WP_254760763.1">
    <property type="nucleotide sequence ID" value="NZ_JANCLT010000015.1"/>
</dbReference>